<dbReference type="InterPro" id="IPR002125">
    <property type="entry name" value="CMP_dCMP_dom"/>
</dbReference>
<protein>
    <recommendedName>
        <fullName evidence="3">CMP/dCMP-type deaminase domain-containing protein</fullName>
    </recommendedName>
</protein>
<feature type="domain" description="CMP/dCMP-type deaminase" evidence="3">
    <location>
        <begin position="168"/>
        <end position="241"/>
    </location>
</feature>
<comment type="cofactor">
    <cofactor evidence="1">
        <name>Zn(2+)</name>
        <dbReference type="ChEBI" id="CHEBI:29105"/>
    </cofactor>
</comment>
<dbReference type="InterPro" id="IPR016193">
    <property type="entry name" value="Cytidine_deaminase-like"/>
</dbReference>
<evidence type="ECO:0000256" key="2">
    <source>
        <dbReference type="SAM" id="MobiDB-lite"/>
    </source>
</evidence>
<sequence length="241" mass="26481">MEPPLKRRKGMDEGANSWEVHPVLSDEQSQDIKLLDAFAAPINNKKETSRLMKELTTLYPLPGLQHIKRVRACKGDKHPHPLEVIICLVEDAPDANGSKDVSLGTLLPLESFDSSGLGEPFIVKIPAKAPLTRPQFEQASTHWPTSFHEDKQVTAALRGQLFSAAQKARMHEHMMAAVRAAKAGQEQGMAPVGAVIVDPASDQILAVAHDCSQAVRFFNFVTYKGHSKPQEYRGCAEAKND</sequence>
<accession>A0ABD1J2D9</accession>
<feature type="region of interest" description="Disordered" evidence="2">
    <location>
        <begin position="1"/>
        <end position="21"/>
    </location>
</feature>
<evidence type="ECO:0000313" key="4">
    <source>
        <dbReference type="EMBL" id="KAL2081371.1"/>
    </source>
</evidence>
<name>A0ABD1J2D9_9TELE</name>
<dbReference type="Proteomes" id="UP001591681">
    <property type="component" value="Unassembled WGS sequence"/>
</dbReference>
<organism evidence="4 5">
    <name type="scientific">Coilia grayii</name>
    <name type="common">Gray's grenadier anchovy</name>
    <dbReference type="NCBI Taxonomy" id="363190"/>
    <lineage>
        <taxon>Eukaryota</taxon>
        <taxon>Metazoa</taxon>
        <taxon>Chordata</taxon>
        <taxon>Craniata</taxon>
        <taxon>Vertebrata</taxon>
        <taxon>Euteleostomi</taxon>
        <taxon>Actinopterygii</taxon>
        <taxon>Neopterygii</taxon>
        <taxon>Teleostei</taxon>
        <taxon>Clupei</taxon>
        <taxon>Clupeiformes</taxon>
        <taxon>Clupeoidei</taxon>
        <taxon>Engraulidae</taxon>
        <taxon>Coilinae</taxon>
        <taxon>Coilia</taxon>
    </lineage>
</organism>
<gene>
    <name evidence="4" type="ORF">ACEWY4_023224</name>
</gene>
<dbReference type="SUPFAM" id="SSF53927">
    <property type="entry name" value="Cytidine deaminase-like"/>
    <property type="match status" value="1"/>
</dbReference>
<dbReference type="PROSITE" id="PS51747">
    <property type="entry name" value="CYT_DCMP_DEAMINASES_2"/>
    <property type="match status" value="1"/>
</dbReference>
<evidence type="ECO:0000313" key="5">
    <source>
        <dbReference type="Proteomes" id="UP001591681"/>
    </source>
</evidence>
<keyword evidence="5" id="KW-1185">Reference proteome</keyword>
<reference evidence="4 5" key="1">
    <citation type="submission" date="2024-09" db="EMBL/GenBank/DDBJ databases">
        <title>A chromosome-level genome assembly of Gray's grenadier anchovy, Coilia grayii.</title>
        <authorList>
            <person name="Fu Z."/>
        </authorList>
    </citation>
    <scope>NUCLEOTIDE SEQUENCE [LARGE SCALE GENOMIC DNA]</scope>
    <source>
        <strain evidence="4">G4</strain>
        <tissue evidence="4">Muscle</tissue>
    </source>
</reference>
<comment type="caution">
    <text evidence="4">The sequence shown here is derived from an EMBL/GenBank/DDBJ whole genome shotgun (WGS) entry which is preliminary data.</text>
</comment>
<evidence type="ECO:0000259" key="3">
    <source>
        <dbReference type="PROSITE" id="PS51747"/>
    </source>
</evidence>
<proteinExistence type="predicted"/>
<dbReference type="EMBL" id="JBHFQA010000020">
    <property type="protein sequence ID" value="KAL2081371.1"/>
    <property type="molecule type" value="Genomic_DNA"/>
</dbReference>
<dbReference type="AlphaFoldDB" id="A0ABD1J2D9"/>
<dbReference type="Gene3D" id="3.40.140.10">
    <property type="entry name" value="Cytidine Deaminase, domain 2"/>
    <property type="match status" value="1"/>
</dbReference>
<evidence type="ECO:0000256" key="1">
    <source>
        <dbReference type="ARBA" id="ARBA00001947"/>
    </source>
</evidence>